<comment type="caution">
    <text evidence="1">The sequence shown here is derived from an EMBL/GenBank/DDBJ whole genome shotgun (WGS) entry which is preliminary data.</text>
</comment>
<gene>
    <name evidence="1" type="ORF">GALL_551080</name>
</gene>
<evidence type="ECO:0008006" key="2">
    <source>
        <dbReference type="Google" id="ProtNLM"/>
    </source>
</evidence>
<sequence length="214" mass="25513">MKDDWWLAVKDFKDSGKQETLVEFALPKKDRELLKAYPKMHHQKITCRLALIALDNGEKEVLCTSLTDSNKYTHDDIKELYHFRWNIEEGYKLFKSRIEVEDFSGKTAIAVKQDFFAKVYMMTMCAILAFPIEEQVKKEYEAEKQKYKSKINRTTALANYRDVMISVFIKRIYRPALEAFDNIVKKTTEIIRPSRLLPRKHRTKKQYHMNYKKL</sequence>
<organism evidence="1">
    <name type="scientific">mine drainage metagenome</name>
    <dbReference type="NCBI Taxonomy" id="410659"/>
    <lineage>
        <taxon>unclassified sequences</taxon>
        <taxon>metagenomes</taxon>
        <taxon>ecological metagenomes</taxon>
    </lineage>
</organism>
<dbReference type="EMBL" id="MLJW01009082">
    <property type="protein sequence ID" value="OIQ63351.1"/>
    <property type="molecule type" value="Genomic_DNA"/>
</dbReference>
<protein>
    <recommendedName>
        <fullName evidence="2">Transposase IS4-like domain-containing protein</fullName>
    </recommendedName>
</protein>
<accession>A0A1J5P696</accession>
<proteinExistence type="predicted"/>
<reference evidence="1" key="1">
    <citation type="submission" date="2016-10" db="EMBL/GenBank/DDBJ databases">
        <title>Sequence of Gallionella enrichment culture.</title>
        <authorList>
            <person name="Poehlein A."/>
            <person name="Muehling M."/>
            <person name="Daniel R."/>
        </authorList>
    </citation>
    <scope>NUCLEOTIDE SEQUENCE</scope>
</reference>
<name>A0A1J5P696_9ZZZZ</name>
<dbReference type="AlphaFoldDB" id="A0A1J5P696"/>
<evidence type="ECO:0000313" key="1">
    <source>
        <dbReference type="EMBL" id="OIQ63351.1"/>
    </source>
</evidence>
<dbReference type="InterPro" id="IPR012337">
    <property type="entry name" value="RNaseH-like_sf"/>
</dbReference>
<dbReference type="SUPFAM" id="SSF53098">
    <property type="entry name" value="Ribonuclease H-like"/>
    <property type="match status" value="1"/>
</dbReference>